<sequence length="402" mass="42867">MPGMDAHVGLGLLLGLVIGLVIGGLAVQSRASARVAAARAEIDAGASNHELLVRSLASASEDAARRQSGAIGSQVSHIVEPLLTTLDQLANEVRRTEHNRIGAYAGLSQQVGEMRMATTQLGSQTHRLTNALHAPQLRGRWGELHLRRVVELAGLSEHCDFDEQVNGAGSDEAGVRPDLVVRLPDDGTVVVDAKVPLAAYLDAVATDDPGIERQELGRHARAMRAHVSALAHKKYWSAVSTRTGVSPDLVVMFVPADPILEAACRHDPDLLEFGFARNVVIATPSSLVALLRTVALGWRHDALSRDAAHILGLGRELHHRINTVGGHLNRLGSSLDKAVESFNSAVGTIDSRVTVTARKLGELEALGLINEDEGSRLQTVERRTRTVVTNGETGVAPPTARD</sequence>
<dbReference type="Proteomes" id="UP000186218">
    <property type="component" value="Unassembled WGS sequence"/>
</dbReference>
<comment type="function">
    <text evidence="1">Involved in DNA recombination.</text>
</comment>
<organism evidence="5 6">
    <name type="scientific">Williamsia sterculiae</name>
    <dbReference type="NCBI Taxonomy" id="1344003"/>
    <lineage>
        <taxon>Bacteria</taxon>
        <taxon>Bacillati</taxon>
        <taxon>Actinomycetota</taxon>
        <taxon>Actinomycetes</taxon>
        <taxon>Mycobacteriales</taxon>
        <taxon>Nocardiaceae</taxon>
        <taxon>Williamsia</taxon>
    </lineage>
</organism>
<name>A0A1N7FU53_9NOCA</name>
<dbReference type="PANTHER" id="PTHR30563:SF0">
    <property type="entry name" value="DNA RECOMBINATION PROTEIN RMUC"/>
    <property type="match status" value="1"/>
</dbReference>
<dbReference type="PANTHER" id="PTHR30563">
    <property type="entry name" value="DNA RECOMBINATION PROTEIN RMUC"/>
    <property type="match status" value="1"/>
</dbReference>
<proteinExistence type="inferred from homology"/>
<dbReference type="AlphaFoldDB" id="A0A1N7FU53"/>
<gene>
    <name evidence="5" type="ORF">SAMN05445060_2287</name>
</gene>
<evidence type="ECO:0000256" key="3">
    <source>
        <dbReference type="ARBA" id="ARBA00023054"/>
    </source>
</evidence>
<keyword evidence="6" id="KW-1185">Reference proteome</keyword>
<accession>A0A1N7FU53</accession>
<evidence type="ECO:0000256" key="2">
    <source>
        <dbReference type="ARBA" id="ARBA00009840"/>
    </source>
</evidence>
<evidence type="ECO:0000256" key="1">
    <source>
        <dbReference type="ARBA" id="ARBA00003416"/>
    </source>
</evidence>
<reference evidence="5 6" key="1">
    <citation type="submission" date="2017-01" db="EMBL/GenBank/DDBJ databases">
        <authorList>
            <person name="Mah S.A."/>
            <person name="Swanson W.J."/>
            <person name="Moy G.W."/>
            <person name="Vacquier V.D."/>
        </authorList>
    </citation>
    <scope>NUCLEOTIDE SEQUENCE [LARGE SCALE GENOMIC DNA]</scope>
    <source>
        <strain evidence="5 6">CPCC 203464</strain>
    </source>
</reference>
<dbReference type="STRING" id="1344003.SAMN05445060_2287"/>
<comment type="similarity">
    <text evidence="2">Belongs to the RmuC family.</text>
</comment>
<evidence type="ECO:0000313" key="5">
    <source>
        <dbReference type="EMBL" id="SIS03878.1"/>
    </source>
</evidence>
<keyword evidence="3" id="KW-0175">Coiled coil</keyword>
<evidence type="ECO:0000313" key="6">
    <source>
        <dbReference type="Proteomes" id="UP000186218"/>
    </source>
</evidence>
<dbReference type="OrthoDB" id="370725at2"/>
<dbReference type="GO" id="GO:0006310">
    <property type="term" value="P:DNA recombination"/>
    <property type="evidence" value="ECO:0007669"/>
    <property type="project" value="UniProtKB-KW"/>
</dbReference>
<evidence type="ECO:0000256" key="4">
    <source>
        <dbReference type="ARBA" id="ARBA00023172"/>
    </source>
</evidence>
<dbReference type="Pfam" id="PF02646">
    <property type="entry name" value="RmuC"/>
    <property type="match status" value="1"/>
</dbReference>
<dbReference type="InterPro" id="IPR003798">
    <property type="entry name" value="DNA_recombination_RmuC"/>
</dbReference>
<dbReference type="EMBL" id="FTNT01000006">
    <property type="protein sequence ID" value="SIS03878.1"/>
    <property type="molecule type" value="Genomic_DNA"/>
</dbReference>
<keyword evidence="4" id="KW-0233">DNA recombination</keyword>
<protein>
    <submittedName>
        <fullName evidence="5">DNA recombination protein RmuC</fullName>
    </submittedName>
</protein>